<dbReference type="CDD" id="cd00118">
    <property type="entry name" value="LysM"/>
    <property type="match status" value="1"/>
</dbReference>
<dbReference type="InterPro" id="IPR052196">
    <property type="entry name" value="Bact_Kbp"/>
</dbReference>
<organism evidence="4 5">
    <name type="scientific">Falsiruegeria mediterranea M17</name>
    <dbReference type="NCBI Taxonomy" id="1200281"/>
    <lineage>
        <taxon>Bacteria</taxon>
        <taxon>Pseudomonadati</taxon>
        <taxon>Pseudomonadota</taxon>
        <taxon>Alphaproteobacteria</taxon>
        <taxon>Rhodobacterales</taxon>
        <taxon>Roseobacteraceae</taxon>
        <taxon>Falsiruegeria</taxon>
    </lineage>
</organism>
<protein>
    <recommendedName>
        <fullName evidence="3">LysM domain-containing protein</fullName>
    </recommendedName>
</protein>
<dbReference type="AlphaFoldDB" id="A0A2R8CAY2"/>
<reference evidence="5" key="1">
    <citation type="submission" date="2018-03" db="EMBL/GenBank/DDBJ databases">
        <authorList>
            <person name="Rodrigo-Torres L."/>
            <person name="Arahal R. D."/>
            <person name="Lucena T."/>
        </authorList>
    </citation>
    <scope>NUCLEOTIDE SEQUENCE [LARGE SCALE GENOMIC DNA]</scope>
    <source>
        <strain evidence="5">CECT 7615</strain>
    </source>
</reference>
<feature type="compositionally biased region" description="Low complexity" evidence="1">
    <location>
        <begin position="259"/>
        <end position="278"/>
    </location>
</feature>
<dbReference type="PANTHER" id="PTHR34700:SF4">
    <property type="entry name" value="PHAGE-LIKE ELEMENT PBSX PROTEIN XKDP"/>
    <property type="match status" value="1"/>
</dbReference>
<dbReference type="PANTHER" id="PTHR34700">
    <property type="entry name" value="POTASSIUM BINDING PROTEIN KBP"/>
    <property type="match status" value="1"/>
</dbReference>
<feature type="compositionally biased region" description="Low complexity" evidence="1">
    <location>
        <begin position="294"/>
        <end position="307"/>
    </location>
</feature>
<feature type="compositionally biased region" description="Low complexity" evidence="1">
    <location>
        <begin position="358"/>
        <end position="378"/>
    </location>
</feature>
<feature type="compositionally biased region" description="Low complexity" evidence="1">
    <location>
        <begin position="144"/>
        <end position="153"/>
    </location>
</feature>
<dbReference type="InterPro" id="IPR036779">
    <property type="entry name" value="LysM_dom_sf"/>
</dbReference>
<dbReference type="InterPro" id="IPR018392">
    <property type="entry name" value="LysM"/>
</dbReference>
<proteinExistence type="predicted"/>
<feature type="transmembrane region" description="Helical" evidence="2">
    <location>
        <begin position="12"/>
        <end position="32"/>
    </location>
</feature>
<dbReference type="EMBL" id="ONZG01000007">
    <property type="protein sequence ID" value="SPJ29565.1"/>
    <property type="molecule type" value="Genomic_DNA"/>
</dbReference>
<evidence type="ECO:0000256" key="1">
    <source>
        <dbReference type="SAM" id="MobiDB-lite"/>
    </source>
</evidence>
<dbReference type="Gene3D" id="3.10.350.10">
    <property type="entry name" value="LysM domain"/>
    <property type="match status" value="1"/>
</dbReference>
<evidence type="ECO:0000259" key="3">
    <source>
        <dbReference type="PROSITE" id="PS51782"/>
    </source>
</evidence>
<dbReference type="SMART" id="SM00257">
    <property type="entry name" value="LysM"/>
    <property type="match status" value="1"/>
</dbReference>
<evidence type="ECO:0000313" key="5">
    <source>
        <dbReference type="Proteomes" id="UP000244898"/>
    </source>
</evidence>
<feature type="compositionally biased region" description="Acidic residues" evidence="1">
    <location>
        <begin position="76"/>
        <end position="88"/>
    </location>
</feature>
<accession>A0A2R8CAY2</accession>
<keyword evidence="5" id="KW-1185">Reference proteome</keyword>
<dbReference type="RefSeq" id="WP_235824104.1">
    <property type="nucleotide sequence ID" value="NZ_ONZG01000007.1"/>
</dbReference>
<gene>
    <name evidence="4" type="ORF">TRM7615_03085</name>
</gene>
<keyword evidence="2" id="KW-1133">Transmembrane helix</keyword>
<feature type="domain" description="LysM" evidence="3">
    <location>
        <begin position="527"/>
        <end position="576"/>
    </location>
</feature>
<dbReference type="PROSITE" id="PS51782">
    <property type="entry name" value="LYSM"/>
    <property type="match status" value="1"/>
</dbReference>
<keyword evidence="2" id="KW-0472">Membrane</keyword>
<feature type="region of interest" description="Disordered" evidence="1">
    <location>
        <begin position="245"/>
        <end position="392"/>
    </location>
</feature>
<name>A0A2R8CAY2_9RHOB</name>
<feature type="compositionally biased region" description="Acidic residues" evidence="1">
    <location>
        <begin position="119"/>
        <end position="129"/>
    </location>
</feature>
<evidence type="ECO:0000313" key="4">
    <source>
        <dbReference type="EMBL" id="SPJ29565.1"/>
    </source>
</evidence>
<feature type="compositionally biased region" description="Acidic residues" evidence="1">
    <location>
        <begin position="97"/>
        <end position="106"/>
    </location>
</feature>
<dbReference type="SUPFAM" id="SSF54106">
    <property type="entry name" value="LysM domain"/>
    <property type="match status" value="1"/>
</dbReference>
<dbReference type="Proteomes" id="UP000244898">
    <property type="component" value="Unassembled WGS sequence"/>
</dbReference>
<feature type="region of interest" description="Disordered" evidence="1">
    <location>
        <begin position="45"/>
        <end position="158"/>
    </location>
</feature>
<sequence length="578" mass="60325">MAASAGAGGLSALGWVVVAGGVAVVGAAGLYFSGVLTPEPEVEQVAVAEPKPDPAPVQATEPVKTEPAAPVSTESADPDPVEATEEMAETQALPDDTAPESEDVAEATETSQAAPEPEQTVEAEPEEAANPEPVAEPVAEEEPQAAPEPGVPALAAPSLDTIRIEPDGSAILAGKAAPGSELSIRLNGTEIERAQVDRSGAFALFLTLPFSDAPRGLSLIAELDGQTAQSDDYLLAALPKPQPVQVAEAVVEPEEEAPASEAPQADPQPEAETTSQEPQPTPTKDTVEPEAPQVAETEAPADPAPVAEEVETTVADAQETAPEPVQVTEAEPAAVPEPVQQTEQVASTEAPTEEAAEEAVAQAAPDAPAKAPDTTETAANEKTPEPEEPVQEEPRAVAILKSDEKGVELVQAPTPSEPDVETQVALDTIGYSDAGDVQLTGRATQGALVRVYLNNLAVSDVVTDTEGRWRGELDDVTPGIYTLRVDELGPGDVVLSRLETPFKREAPEVLQPKEPEPGIAPETPAIRAVTVQKGDTLWAISRERYGDGVLYVKVFEANRRAIRNPDLIYPGQVFNIPE</sequence>
<keyword evidence="2" id="KW-0812">Transmembrane</keyword>
<evidence type="ECO:0000256" key="2">
    <source>
        <dbReference type="SAM" id="Phobius"/>
    </source>
</evidence>
<dbReference type="Pfam" id="PF01476">
    <property type="entry name" value="LysM"/>
    <property type="match status" value="1"/>
</dbReference>